<dbReference type="Gene3D" id="3.40.50.150">
    <property type="entry name" value="Vaccinia Virus protein VP39"/>
    <property type="match status" value="1"/>
</dbReference>
<keyword evidence="10" id="KW-1185">Reference proteome</keyword>
<evidence type="ECO:0000313" key="10">
    <source>
        <dbReference type="Proteomes" id="UP000053766"/>
    </source>
</evidence>
<evidence type="ECO:0000256" key="2">
    <source>
        <dbReference type="ARBA" id="ARBA00012265"/>
    </source>
</evidence>
<dbReference type="GO" id="GO:0030488">
    <property type="term" value="P:tRNA methylation"/>
    <property type="evidence" value="ECO:0007669"/>
    <property type="project" value="TreeGrafter"/>
</dbReference>
<dbReference type="EC" id="2.5.1.114" evidence="2"/>
<keyword evidence="5" id="KW-0819">tRNA processing</keyword>
<dbReference type="PANTHER" id="PTHR23245">
    <property type="entry name" value="TRNA METHYLTRANSFERASE"/>
    <property type="match status" value="1"/>
</dbReference>
<dbReference type="GO" id="GO:0005737">
    <property type="term" value="C:cytoplasm"/>
    <property type="evidence" value="ECO:0007669"/>
    <property type="project" value="TreeGrafter"/>
</dbReference>
<dbReference type="InterPro" id="IPR029063">
    <property type="entry name" value="SAM-dependent_MTases_sf"/>
</dbReference>
<dbReference type="STRING" id="29172.A0A0D8Y3K5"/>
<evidence type="ECO:0000256" key="4">
    <source>
        <dbReference type="ARBA" id="ARBA00022691"/>
    </source>
</evidence>
<dbReference type="Proteomes" id="UP000053766">
    <property type="component" value="Unassembled WGS sequence"/>
</dbReference>
<keyword evidence="4" id="KW-0949">S-adenosyl-L-methionine</keyword>
<dbReference type="PANTHER" id="PTHR23245:SF25">
    <property type="entry name" value="TRNA WYBUTOSINE-SYNTHESIZING PROTEIN 2 HOMOLOG"/>
    <property type="match status" value="1"/>
</dbReference>
<accession>A0A0D8Y3K5</accession>
<reference evidence="9 10" key="1">
    <citation type="submission" date="2013-11" db="EMBL/GenBank/DDBJ databases">
        <title>Draft genome of the bovine lungworm Dictyocaulus viviparus.</title>
        <authorList>
            <person name="Mitreva M."/>
        </authorList>
    </citation>
    <scope>NUCLEOTIDE SEQUENCE [LARGE SCALE GENOMIC DNA]</scope>
    <source>
        <strain evidence="9 10">HannoverDv2000</strain>
    </source>
</reference>
<dbReference type="Gene3D" id="3.30.300.110">
    <property type="entry name" value="Met-10+ protein-like domains"/>
    <property type="match status" value="1"/>
</dbReference>
<feature type="domain" description="SAM-dependent methyltransferase TRM5/TYW2-type" evidence="8">
    <location>
        <begin position="94"/>
        <end position="374"/>
    </location>
</feature>
<dbReference type="SUPFAM" id="SSF53335">
    <property type="entry name" value="S-adenosyl-L-methionine-dependent methyltransferases"/>
    <property type="match status" value="1"/>
</dbReference>
<evidence type="ECO:0000256" key="3">
    <source>
        <dbReference type="ARBA" id="ARBA00022679"/>
    </source>
</evidence>
<name>A0A0D8Y3K5_DICVI</name>
<proteinExistence type="predicted"/>
<reference evidence="10" key="2">
    <citation type="journal article" date="2016" name="Sci. Rep.">
        <title>Dictyocaulus viviparus genome, variome and transcriptome elucidate lungworm biology and support future intervention.</title>
        <authorList>
            <person name="McNulty S.N."/>
            <person name="Strube C."/>
            <person name="Rosa B.A."/>
            <person name="Martin J.C."/>
            <person name="Tyagi R."/>
            <person name="Choi Y.J."/>
            <person name="Wang Q."/>
            <person name="Hallsworth Pepin K."/>
            <person name="Zhang X."/>
            <person name="Ozersky P."/>
            <person name="Wilson R.K."/>
            <person name="Sternberg P.W."/>
            <person name="Gasser R.B."/>
            <person name="Mitreva M."/>
        </authorList>
    </citation>
    <scope>NUCLEOTIDE SEQUENCE [LARGE SCALE GENOMIC DNA]</scope>
    <source>
        <strain evidence="10">HannoverDv2000</strain>
    </source>
</reference>
<dbReference type="InterPro" id="IPR056744">
    <property type="entry name" value="TRM5/TYW2-like_N"/>
</dbReference>
<dbReference type="FunFam" id="3.30.300.110:FF:000002">
    <property type="entry name" value="tRNA wybutosine-synthesizing protein 2 homolog"/>
    <property type="match status" value="1"/>
</dbReference>
<evidence type="ECO:0000256" key="7">
    <source>
        <dbReference type="SAM" id="MobiDB-lite"/>
    </source>
</evidence>
<evidence type="ECO:0000313" key="9">
    <source>
        <dbReference type="EMBL" id="KJH51448.1"/>
    </source>
</evidence>
<gene>
    <name evidence="9" type="ORF">DICVIV_02364</name>
</gene>
<evidence type="ECO:0000256" key="5">
    <source>
        <dbReference type="ARBA" id="ARBA00022694"/>
    </source>
</evidence>
<feature type="region of interest" description="Disordered" evidence="7">
    <location>
        <begin position="307"/>
        <end position="333"/>
    </location>
</feature>
<comment type="catalytic activity">
    <reaction evidence="6">
        <text>4-demethylwyosine(37) in tRNA(Phe) + S-adenosyl-L-methionine = 4-demethyl-7-[(3S)-3-amino-3-carboxypropyl]wyosine(37) in tRNA(Phe) + S-methyl-5'-thioadenosine + H(+)</text>
        <dbReference type="Rhea" id="RHEA:36355"/>
        <dbReference type="Rhea" id="RHEA-COMP:10164"/>
        <dbReference type="Rhea" id="RHEA-COMP:10378"/>
        <dbReference type="ChEBI" id="CHEBI:15378"/>
        <dbReference type="ChEBI" id="CHEBI:17509"/>
        <dbReference type="ChEBI" id="CHEBI:59789"/>
        <dbReference type="ChEBI" id="CHEBI:64315"/>
        <dbReference type="ChEBI" id="CHEBI:73550"/>
        <dbReference type="EC" id="2.5.1.114"/>
    </reaction>
</comment>
<dbReference type="GO" id="GO:0008175">
    <property type="term" value="F:tRNA methyltransferase activity"/>
    <property type="evidence" value="ECO:0007669"/>
    <property type="project" value="TreeGrafter"/>
</dbReference>
<keyword evidence="3" id="KW-0808">Transferase</keyword>
<organism evidence="9 10">
    <name type="scientific">Dictyocaulus viviparus</name>
    <name type="common">Bovine lungworm</name>
    <dbReference type="NCBI Taxonomy" id="29172"/>
    <lineage>
        <taxon>Eukaryota</taxon>
        <taxon>Metazoa</taxon>
        <taxon>Ecdysozoa</taxon>
        <taxon>Nematoda</taxon>
        <taxon>Chromadorea</taxon>
        <taxon>Rhabditida</taxon>
        <taxon>Rhabditina</taxon>
        <taxon>Rhabditomorpha</taxon>
        <taxon>Strongyloidea</taxon>
        <taxon>Metastrongylidae</taxon>
        <taxon>Dictyocaulus</taxon>
    </lineage>
</organism>
<dbReference type="GO" id="GO:0102522">
    <property type="term" value="F:tRNA 4-demethylwyosine alpha-amino-alpha-carboxypropyltransferase activity"/>
    <property type="evidence" value="ECO:0007669"/>
    <property type="project" value="UniProtKB-EC"/>
</dbReference>
<dbReference type="PROSITE" id="PS51684">
    <property type="entry name" value="SAM_MT_TRM5_TYW2"/>
    <property type="match status" value="1"/>
</dbReference>
<dbReference type="CDD" id="cd02440">
    <property type="entry name" value="AdoMet_MTases"/>
    <property type="match status" value="1"/>
</dbReference>
<dbReference type="EMBL" id="KN716183">
    <property type="protein sequence ID" value="KJH51448.1"/>
    <property type="molecule type" value="Genomic_DNA"/>
</dbReference>
<comment type="pathway">
    <text evidence="1">tRNA modification; wybutosine-tRNA(Phe) biosynthesis.</text>
</comment>
<protein>
    <recommendedName>
        <fullName evidence="2">tRNA(Phe) (4-demethylwyosine(37)-C(7)) aminocarboxypropyltransferase</fullName>
        <ecNumber evidence="2">2.5.1.114</ecNumber>
    </recommendedName>
</protein>
<dbReference type="InterPro" id="IPR030382">
    <property type="entry name" value="MeTrfase_TRM5/TYW2"/>
</dbReference>
<evidence type="ECO:0000256" key="6">
    <source>
        <dbReference type="ARBA" id="ARBA00049400"/>
    </source>
</evidence>
<dbReference type="OrthoDB" id="408788at2759"/>
<evidence type="ECO:0000256" key="1">
    <source>
        <dbReference type="ARBA" id="ARBA00004797"/>
    </source>
</evidence>
<dbReference type="AlphaFoldDB" id="A0A0D8Y3K5"/>
<dbReference type="Pfam" id="PF02475">
    <property type="entry name" value="TRM5-TYW2_MTfase"/>
    <property type="match status" value="1"/>
</dbReference>
<sequence length="467" mass="53940">MKFLKTISLIEWLVLNEFILSSFKIMLKSPQLIIDNRKTTGTMPTGFDSGNRKKSVEQLSKASTFGEMLENVRSLASSKDLWDDEMQRDIPKKWEKHGDMIVFPQHSFTHSNWRYIGRELWRVVAESLKVARLGRKRFIGDDDDRTPHVDLLYGEDGWVEHVDNRGIRFVYDASKRVFNNKKMDEMQRISQWNCHGETVVDMYAGLGYYTMRFLKCCDAKRVICIDWSDDMCEALRRTAEANGVQDQMEILEGDCRRVTPSAIADRVYLGLVPSCRAHWLTACKALKKEGGMLHIHERIDGNTMRTVQRDSTGKGIPTRVQSLDEDPVSKENKPAKDRFLSDVAAMNNYDNNIEPTKRKFTRSQTVVEELESRKFPQPKVIEDFEKNGWKSLPAVHKEFAINCATNCTQFLNNMHFSDTMYCTTIVNLTRYSNHLSKSDHIVLDMLCAPEDVPIEKLVTKYLTLNHT</sequence>
<dbReference type="InterPro" id="IPR056743">
    <property type="entry name" value="TRM5-TYW2-like_MTfase"/>
</dbReference>
<dbReference type="Pfam" id="PF25133">
    <property type="entry name" value="TYW2_N_2"/>
    <property type="match status" value="1"/>
</dbReference>
<dbReference type="GO" id="GO:0031591">
    <property type="term" value="P:wybutosine biosynthetic process"/>
    <property type="evidence" value="ECO:0007669"/>
    <property type="project" value="TreeGrafter"/>
</dbReference>
<evidence type="ECO:0000259" key="8">
    <source>
        <dbReference type="PROSITE" id="PS51684"/>
    </source>
</evidence>